<dbReference type="Gene3D" id="3.30.200.20">
    <property type="entry name" value="Phosphorylase Kinase, domain 1"/>
    <property type="match status" value="1"/>
</dbReference>
<dbReference type="CDD" id="cd05154">
    <property type="entry name" value="ACAD10_11_N-like"/>
    <property type="match status" value="1"/>
</dbReference>
<evidence type="ECO:0000259" key="2">
    <source>
        <dbReference type="Pfam" id="PF01636"/>
    </source>
</evidence>
<dbReference type="InterPro" id="IPR011009">
    <property type="entry name" value="Kinase-like_dom_sf"/>
</dbReference>
<dbReference type="InterPro" id="IPR051678">
    <property type="entry name" value="AGP_Transferase"/>
</dbReference>
<gene>
    <name evidence="3" type="ORF">GIS00_00805</name>
</gene>
<dbReference type="Pfam" id="PF01636">
    <property type="entry name" value="APH"/>
    <property type="match status" value="1"/>
</dbReference>
<feature type="region of interest" description="Disordered" evidence="1">
    <location>
        <begin position="1"/>
        <end position="50"/>
    </location>
</feature>
<proteinExistence type="predicted"/>
<evidence type="ECO:0000313" key="3">
    <source>
        <dbReference type="EMBL" id="MTD12482.1"/>
    </source>
</evidence>
<sequence>MVSTGRAELPGPEDADRDRPSDALQTAVRESFPTDPAGQQAIDQKLHRRGGPGWTPLALSRLVDGVRALLDERVGAGCEIREPRWLTGGASKIQMAFTVVLPGQQPRRMLLRMDPPETLNATNKSTEFEVLRAVGAVLPVPEAPWMDATGEFLPEPALICGFVDGVTKPALTSTGQVTGLGTNFGASLRPSLGADFVTHLAALHTLPVTGVQSPAVVAPRTGTSESALWRLNFERQLWELDRGEDVPLMDVAGGWLARTAPVLDRVSVVHGDYRSGNFLFDEACGRITAWLDWESCHLGDRHADLAYCTQPLYGHYAEDGETFLAGGLLPVPDLLRMYEEASGLSIDPVRLGWYSILCSYSAVVKTLATSYRVARLGRSHQDVLLARLEGTVPVLLQQLSTKLEEVL</sequence>
<dbReference type="Gene3D" id="3.90.1200.10">
    <property type="match status" value="1"/>
</dbReference>
<protein>
    <submittedName>
        <fullName evidence="3">Phosphotransferase</fullName>
    </submittedName>
</protein>
<reference evidence="3 4" key="1">
    <citation type="submission" date="2019-11" db="EMBL/GenBank/DDBJ databases">
        <authorList>
            <person name="Jiang L.-Q."/>
        </authorList>
    </citation>
    <scope>NUCLEOTIDE SEQUENCE [LARGE SCALE GENOMIC DNA]</scope>
    <source>
        <strain evidence="3 4">YIM 132087</strain>
    </source>
</reference>
<keyword evidence="4" id="KW-1185">Reference proteome</keyword>
<dbReference type="Proteomes" id="UP000460221">
    <property type="component" value="Unassembled WGS sequence"/>
</dbReference>
<accession>A0A7K1FEF0</accession>
<comment type="caution">
    <text evidence="3">The sequence shown here is derived from an EMBL/GenBank/DDBJ whole genome shotgun (WGS) entry which is preliminary data.</text>
</comment>
<dbReference type="PANTHER" id="PTHR21310">
    <property type="entry name" value="AMINOGLYCOSIDE PHOSPHOTRANSFERASE-RELATED-RELATED"/>
    <property type="match status" value="1"/>
</dbReference>
<feature type="domain" description="Aminoglycoside phosphotransferase" evidence="2">
    <location>
        <begin position="105"/>
        <end position="324"/>
    </location>
</feature>
<dbReference type="GO" id="GO:0016740">
    <property type="term" value="F:transferase activity"/>
    <property type="evidence" value="ECO:0007669"/>
    <property type="project" value="UniProtKB-KW"/>
</dbReference>
<evidence type="ECO:0000313" key="4">
    <source>
        <dbReference type="Proteomes" id="UP000460221"/>
    </source>
</evidence>
<dbReference type="InterPro" id="IPR002575">
    <property type="entry name" value="Aminoglycoside_PTrfase"/>
</dbReference>
<dbReference type="InterPro" id="IPR041726">
    <property type="entry name" value="ACAD10_11_N"/>
</dbReference>
<organism evidence="3 4">
    <name type="scientific">Nakamurella alba</name>
    <dbReference type="NCBI Taxonomy" id="2665158"/>
    <lineage>
        <taxon>Bacteria</taxon>
        <taxon>Bacillati</taxon>
        <taxon>Actinomycetota</taxon>
        <taxon>Actinomycetes</taxon>
        <taxon>Nakamurellales</taxon>
        <taxon>Nakamurellaceae</taxon>
        <taxon>Nakamurella</taxon>
    </lineage>
</organism>
<dbReference type="AlphaFoldDB" id="A0A7K1FEF0"/>
<dbReference type="EMBL" id="WLYK01000001">
    <property type="protein sequence ID" value="MTD12482.1"/>
    <property type="molecule type" value="Genomic_DNA"/>
</dbReference>
<keyword evidence="3" id="KW-0808">Transferase</keyword>
<evidence type="ECO:0000256" key="1">
    <source>
        <dbReference type="SAM" id="MobiDB-lite"/>
    </source>
</evidence>
<name>A0A7K1FEF0_9ACTN</name>
<dbReference type="SUPFAM" id="SSF56112">
    <property type="entry name" value="Protein kinase-like (PK-like)"/>
    <property type="match status" value="1"/>
</dbReference>